<evidence type="ECO:0000256" key="1">
    <source>
        <dbReference type="ARBA" id="ARBA00001947"/>
    </source>
</evidence>
<dbReference type="PANTHER" id="PTHR11705">
    <property type="entry name" value="PROTEASE FAMILY M14 CARBOXYPEPTIDASE A,B"/>
    <property type="match status" value="1"/>
</dbReference>
<dbReference type="EMBL" id="VJMJ01000265">
    <property type="protein sequence ID" value="KAF0724713.1"/>
    <property type="molecule type" value="Genomic_DNA"/>
</dbReference>
<dbReference type="SUPFAM" id="SSF53187">
    <property type="entry name" value="Zn-dependent exopeptidases"/>
    <property type="match status" value="1"/>
</dbReference>
<keyword evidence="9" id="KW-0482">Metalloprotease</keyword>
<protein>
    <recommendedName>
        <fullName evidence="13">Peptidase M14 domain-containing protein</fullName>
    </recommendedName>
</protein>
<evidence type="ECO:0000256" key="11">
    <source>
        <dbReference type="SAM" id="MobiDB-lite"/>
    </source>
</evidence>
<evidence type="ECO:0000256" key="8">
    <source>
        <dbReference type="ARBA" id="ARBA00022833"/>
    </source>
</evidence>
<evidence type="ECO:0000256" key="3">
    <source>
        <dbReference type="ARBA" id="ARBA00022645"/>
    </source>
</evidence>
<dbReference type="AlphaFoldDB" id="A0A6G0WDH3"/>
<dbReference type="PRINTS" id="PR00765">
    <property type="entry name" value="CRBOXYPTASEA"/>
</dbReference>
<dbReference type="GO" id="GO:0005615">
    <property type="term" value="C:extracellular space"/>
    <property type="evidence" value="ECO:0007669"/>
    <property type="project" value="TreeGrafter"/>
</dbReference>
<evidence type="ECO:0000256" key="12">
    <source>
        <dbReference type="SAM" id="SignalP"/>
    </source>
</evidence>
<feature type="region of interest" description="Disordered" evidence="11">
    <location>
        <begin position="193"/>
        <end position="228"/>
    </location>
</feature>
<keyword evidence="7" id="KW-0378">Hydrolase</keyword>
<dbReference type="FunFam" id="3.40.630.10:FF:000084">
    <property type="entry name" value="Carboxypeptidase B2"/>
    <property type="match status" value="1"/>
</dbReference>
<comment type="cofactor">
    <cofactor evidence="1">
        <name>Zn(2+)</name>
        <dbReference type="ChEBI" id="CHEBI:29105"/>
    </cofactor>
</comment>
<evidence type="ECO:0000256" key="6">
    <source>
        <dbReference type="ARBA" id="ARBA00022729"/>
    </source>
</evidence>
<dbReference type="PROSITE" id="PS52035">
    <property type="entry name" value="PEPTIDASE_M14"/>
    <property type="match status" value="1"/>
</dbReference>
<dbReference type="Pfam" id="PF00246">
    <property type="entry name" value="Peptidase_M14"/>
    <property type="match status" value="1"/>
</dbReference>
<comment type="caution">
    <text evidence="14">The sequence shown here is derived from an EMBL/GenBank/DDBJ whole genome shotgun (WGS) entry which is preliminary data.</text>
</comment>
<keyword evidence="4" id="KW-0645">Protease</keyword>
<dbReference type="GO" id="GO:0006508">
    <property type="term" value="P:proteolysis"/>
    <property type="evidence" value="ECO:0007669"/>
    <property type="project" value="UniProtKB-KW"/>
</dbReference>
<keyword evidence="3" id="KW-0121">Carboxypeptidase</keyword>
<name>A0A6G0WDH3_9STRA</name>
<evidence type="ECO:0000256" key="4">
    <source>
        <dbReference type="ARBA" id="ARBA00022670"/>
    </source>
</evidence>
<keyword evidence="8" id="KW-0862">Zinc</keyword>
<evidence type="ECO:0000256" key="7">
    <source>
        <dbReference type="ARBA" id="ARBA00022801"/>
    </source>
</evidence>
<evidence type="ECO:0000313" key="14">
    <source>
        <dbReference type="EMBL" id="KAF0724713.1"/>
    </source>
</evidence>
<feature type="active site" description="Proton donor/acceptor" evidence="10">
    <location>
        <position position="318"/>
    </location>
</feature>
<gene>
    <name evidence="14" type="ORF">Ae201684_016644</name>
</gene>
<evidence type="ECO:0000313" key="15">
    <source>
        <dbReference type="Proteomes" id="UP000481153"/>
    </source>
</evidence>
<dbReference type="VEuPathDB" id="FungiDB:AeMF1_013652"/>
<evidence type="ECO:0000259" key="13">
    <source>
        <dbReference type="PROSITE" id="PS52035"/>
    </source>
</evidence>
<dbReference type="InterPro" id="IPR000834">
    <property type="entry name" value="Peptidase_M14"/>
</dbReference>
<accession>A0A6G0WDH3</accession>
<proteinExistence type="inferred from homology"/>
<evidence type="ECO:0000256" key="10">
    <source>
        <dbReference type="PROSITE-ProRule" id="PRU01379"/>
    </source>
</evidence>
<keyword evidence="15" id="KW-1185">Reference proteome</keyword>
<keyword evidence="5" id="KW-0479">Metal-binding</keyword>
<feature type="domain" description="Peptidase M14" evidence="13">
    <location>
        <begin position="74"/>
        <end position="349"/>
    </location>
</feature>
<evidence type="ECO:0000256" key="5">
    <source>
        <dbReference type="ARBA" id="ARBA00022723"/>
    </source>
</evidence>
<dbReference type="SMART" id="SM00631">
    <property type="entry name" value="Zn_pept"/>
    <property type="match status" value="1"/>
</dbReference>
<feature type="chain" id="PRO_5026178666" description="Peptidase M14 domain-containing protein" evidence="12">
    <location>
        <begin position="20"/>
        <end position="377"/>
    </location>
</feature>
<dbReference type="Gene3D" id="3.40.630.10">
    <property type="entry name" value="Zn peptidases"/>
    <property type="match status" value="1"/>
</dbReference>
<sequence>MKFSLLSCTLALVALVASAADDLVRGPDGRLRSIEQAASILGDADTNRQCQQKNTGYLSALKAGSYAKSTFHNCFHTTAQIYEFVDALVAQNPKLLSKFAISKTFKGQTIYGYKLTKGNSKSLYFQAVQHAREWVAGSSLLYSLSSILDDISAGKSTAADQFDIYFVPLVNLDGYDITWSSDRYRRTSANQVDLNRNWPTPNKNPNPPSIGDETYPGTKPFSEPETSGINNWVQSKRSELAGFIDFHTYAGLILYAFADTSSAIGNGYDAKFNTLGLGLKSVMGSGYTQEHAYQLYLAYGVFPDWAWRNFTKPALTIEIVGTDFVAAASTIPTRGLEIYKGINQFAKEVVKFNGAIKATIDDEKNGAEAATVQEIVD</sequence>
<dbReference type="Proteomes" id="UP000481153">
    <property type="component" value="Unassembled WGS sequence"/>
</dbReference>
<comment type="similarity">
    <text evidence="2 10">Belongs to the peptidase M14 family.</text>
</comment>
<keyword evidence="6 12" id="KW-0732">Signal</keyword>
<feature type="signal peptide" evidence="12">
    <location>
        <begin position="1"/>
        <end position="19"/>
    </location>
</feature>
<dbReference type="PANTHER" id="PTHR11705:SF143">
    <property type="entry name" value="SLL0236 PROTEIN"/>
    <property type="match status" value="1"/>
</dbReference>
<reference evidence="14 15" key="1">
    <citation type="submission" date="2019-07" db="EMBL/GenBank/DDBJ databases">
        <title>Genomics analysis of Aphanomyces spp. identifies a new class of oomycete effector associated with host adaptation.</title>
        <authorList>
            <person name="Gaulin E."/>
        </authorList>
    </citation>
    <scope>NUCLEOTIDE SEQUENCE [LARGE SCALE GENOMIC DNA]</scope>
    <source>
        <strain evidence="14 15">ATCC 201684</strain>
    </source>
</reference>
<dbReference type="GO" id="GO:0004181">
    <property type="term" value="F:metallocarboxypeptidase activity"/>
    <property type="evidence" value="ECO:0007669"/>
    <property type="project" value="InterPro"/>
</dbReference>
<evidence type="ECO:0000256" key="2">
    <source>
        <dbReference type="ARBA" id="ARBA00005988"/>
    </source>
</evidence>
<evidence type="ECO:0000256" key="9">
    <source>
        <dbReference type="ARBA" id="ARBA00023049"/>
    </source>
</evidence>
<dbReference type="GO" id="GO:0008270">
    <property type="term" value="F:zinc ion binding"/>
    <property type="evidence" value="ECO:0007669"/>
    <property type="project" value="InterPro"/>
</dbReference>
<organism evidence="14 15">
    <name type="scientific">Aphanomyces euteiches</name>
    <dbReference type="NCBI Taxonomy" id="100861"/>
    <lineage>
        <taxon>Eukaryota</taxon>
        <taxon>Sar</taxon>
        <taxon>Stramenopiles</taxon>
        <taxon>Oomycota</taxon>
        <taxon>Saprolegniomycetes</taxon>
        <taxon>Saprolegniales</taxon>
        <taxon>Verrucalvaceae</taxon>
        <taxon>Aphanomyces</taxon>
    </lineage>
</organism>